<keyword evidence="3" id="KW-1185">Reference proteome</keyword>
<organism evidence="2 3">
    <name type="scientific">Anatilimnocola aggregata</name>
    <dbReference type="NCBI Taxonomy" id="2528021"/>
    <lineage>
        <taxon>Bacteria</taxon>
        <taxon>Pseudomonadati</taxon>
        <taxon>Planctomycetota</taxon>
        <taxon>Planctomycetia</taxon>
        <taxon>Pirellulales</taxon>
        <taxon>Pirellulaceae</taxon>
        <taxon>Anatilimnocola</taxon>
    </lineage>
</organism>
<dbReference type="EMBL" id="CP036274">
    <property type="protein sequence ID" value="QDU25227.1"/>
    <property type="molecule type" value="Genomic_DNA"/>
</dbReference>
<evidence type="ECO:0000313" key="3">
    <source>
        <dbReference type="Proteomes" id="UP000315017"/>
    </source>
</evidence>
<name>A0A517Y4R3_9BACT</name>
<feature type="region of interest" description="Disordered" evidence="1">
    <location>
        <begin position="104"/>
        <end position="126"/>
    </location>
</feature>
<dbReference type="Proteomes" id="UP000315017">
    <property type="component" value="Chromosome"/>
</dbReference>
<dbReference type="RefSeq" id="WP_145083823.1">
    <property type="nucleotide sequence ID" value="NZ_CP036274.1"/>
</dbReference>
<dbReference type="KEGG" id="aagg:ETAA8_02900"/>
<accession>A0A517Y4R3</accession>
<sequence>MPYLAKGSDEALKRVAQTEVDHAAKPLDERGIEALADQWWNLAAAKGKPPESTPYLKRAGYWYQAVVGKASGLAKAKINLRIEEINGTLKVASVSPVRPDPFAPGPSATIPTPMPMPKPKPVPLPPEPKTKTAKNRIPTPLEMETGTVCELLQGKRMPDGLWKSAIPFNAPVGDGRKGANGFAIMAGDRWKKEGTTWKFQYTWSGSAQGVEIAHPFQLGQVLIRLVPGKNGVGITAGGNWGEIGWGMTGKRKVPVEFSLESQTVFPLEKDVTYDVVSQLLVDGRYGLFINKQLMAYSVIPAAIPLDLKLPDGMAAPQSRAGSVFTGDNMPRALKAGEACLIVGPLDNGLNKASAIEFGPQPEE</sequence>
<dbReference type="AlphaFoldDB" id="A0A517Y4R3"/>
<protein>
    <submittedName>
        <fullName evidence="2">Uncharacterized protein</fullName>
    </submittedName>
</protein>
<evidence type="ECO:0000256" key="1">
    <source>
        <dbReference type="SAM" id="MobiDB-lite"/>
    </source>
</evidence>
<proteinExistence type="predicted"/>
<reference evidence="2 3" key="1">
    <citation type="submission" date="2019-02" db="EMBL/GenBank/DDBJ databases">
        <title>Deep-cultivation of Planctomycetes and their phenomic and genomic characterization uncovers novel biology.</title>
        <authorList>
            <person name="Wiegand S."/>
            <person name="Jogler M."/>
            <person name="Boedeker C."/>
            <person name="Pinto D."/>
            <person name="Vollmers J."/>
            <person name="Rivas-Marin E."/>
            <person name="Kohn T."/>
            <person name="Peeters S.H."/>
            <person name="Heuer A."/>
            <person name="Rast P."/>
            <person name="Oberbeckmann S."/>
            <person name="Bunk B."/>
            <person name="Jeske O."/>
            <person name="Meyerdierks A."/>
            <person name="Storesund J.E."/>
            <person name="Kallscheuer N."/>
            <person name="Luecker S."/>
            <person name="Lage O.M."/>
            <person name="Pohl T."/>
            <person name="Merkel B.J."/>
            <person name="Hornburger P."/>
            <person name="Mueller R.-W."/>
            <person name="Bruemmer F."/>
            <person name="Labrenz M."/>
            <person name="Spormann A.M."/>
            <person name="Op den Camp H."/>
            <person name="Overmann J."/>
            <person name="Amann R."/>
            <person name="Jetten M.S.M."/>
            <person name="Mascher T."/>
            <person name="Medema M.H."/>
            <person name="Devos D.P."/>
            <person name="Kaster A.-K."/>
            <person name="Ovreas L."/>
            <person name="Rohde M."/>
            <person name="Galperin M.Y."/>
            <person name="Jogler C."/>
        </authorList>
    </citation>
    <scope>NUCLEOTIDE SEQUENCE [LARGE SCALE GENOMIC DNA]</scope>
    <source>
        <strain evidence="2 3">ETA_A8</strain>
    </source>
</reference>
<gene>
    <name evidence="2" type="ORF">ETAA8_02900</name>
</gene>
<evidence type="ECO:0000313" key="2">
    <source>
        <dbReference type="EMBL" id="QDU25227.1"/>
    </source>
</evidence>
<feature type="compositionally biased region" description="Pro residues" evidence="1">
    <location>
        <begin position="112"/>
        <end position="126"/>
    </location>
</feature>